<keyword evidence="2" id="KW-1185">Reference proteome</keyword>
<dbReference type="AlphaFoldDB" id="A0A1M5TVA9"/>
<dbReference type="RefSeq" id="WP_159430387.1">
    <property type="nucleotide sequence ID" value="NZ_FQXO01000025.1"/>
</dbReference>
<evidence type="ECO:0000313" key="1">
    <source>
        <dbReference type="EMBL" id="SHH54560.1"/>
    </source>
</evidence>
<reference evidence="2" key="1">
    <citation type="submission" date="2016-11" db="EMBL/GenBank/DDBJ databases">
        <authorList>
            <person name="Varghese N."/>
            <person name="Submissions S."/>
        </authorList>
    </citation>
    <scope>NUCLEOTIDE SEQUENCE [LARGE SCALE GENOMIC DNA]</scope>
    <source>
        <strain evidence="2">DSM 13643</strain>
    </source>
</reference>
<dbReference type="EMBL" id="FQXO01000025">
    <property type="protein sequence ID" value="SHH54560.1"/>
    <property type="molecule type" value="Genomic_DNA"/>
</dbReference>
<sequence length="55" mass="6731">MPTEIQKLIKRCIIRYLNGDEEEFYRLKNKAIDMYEHHRHLYVPIKEIIEAKKTA</sequence>
<proteinExistence type="predicted"/>
<gene>
    <name evidence="1" type="ORF">SAMN02745135_01150</name>
</gene>
<accession>A0A1M5TVA9</accession>
<protein>
    <submittedName>
        <fullName evidence="1">Uncharacterized protein</fullName>
    </submittedName>
</protein>
<name>A0A1M5TVA9_9FIRM</name>
<organism evidence="1 2">
    <name type="scientific">Caloranaerobacter azorensis DSM 13643</name>
    <dbReference type="NCBI Taxonomy" id="1121264"/>
    <lineage>
        <taxon>Bacteria</taxon>
        <taxon>Bacillati</taxon>
        <taxon>Bacillota</taxon>
        <taxon>Tissierellia</taxon>
        <taxon>Tissierellales</taxon>
        <taxon>Thermohalobacteraceae</taxon>
        <taxon>Caloranaerobacter</taxon>
    </lineage>
</organism>
<evidence type="ECO:0000313" key="2">
    <source>
        <dbReference type="Proteomes" id="UP000183967"/>
    </source>
</evidence>
<dbReference type="OrthoDB" id="1707856at2"/>
<dbReference type="Proteomes" id="UP000183967">
    <property type="component" value="Unassembled WGS sequence"/>
</dbReference>